<dbReference type="PANTHER" id="PTHR44196:SF1">
    <property type="entry name" value="DEHYDROGENASE_REDUCTASE SDR FAMILY MEMBER 7B"/>
    <property type="match status" value="1"/>
</dbReference>
<dbReference type="PROSITE" id="PS00061">
    <property type="entry name" value="ADH_SHORT"/>
    <property type="match status" value="1"/>
</dbReference>
<sequence length="303" mass="32267">MTDSAPHDRARPVAVIVGASSGIGRATAARLARDGWDLVLAARSPQPLTEAADECRSAGATVLTVPTDVSDADAVTELFTAATRRFGRLDAVVHTAAAVGYGRFTDVPAEVFERAITTNLLGTARVARAALTHFEDHGRGRLVVIGSLLGKIVVPTMGTYVVGKWGVHALVRTLQIEYRDRAGIEISLLSPGSVNTPAYTQAANYVGWEGRPPPPIAQPEKAAAAIAGLLRRPRRDRPVNLTNHLAVLGFRVLPGLFDRLVGPLARYGTTSRRTVPPSAGSVLAPNPDGHATRSRWTPTAWFR</sequence>
<reference evidence="5 6" key="1">
    <citation type="submission" date="2019-05" db="EMBL/GenBank/DDBJ databases">
        <title>Nakamurella sp. N5BH11, whole genome shotgun sequence.</title>
        <authorList>
            <person name="Tuo L."/>
        </authorList>
    </citation>
    <scope>NUCLEOTIDE SEQUENCE [LARGE SCALE GENOMIC DNA]</scope>
    <source>
        <strain evidence="5 6">N5BH11</strain>
    </source>
</reference>
<dbReference type="PRINTS" id="PR00081">
    <property type="entry name" value="GDHRDH"/>
</dbReference>
<dbReference type="Proteomes" id="UP000306985">
    <property type="component" value="Unassembled WGS sequence"/>
</dbReference>
<dbReference type="SMART" id="SM00822">
    <property type="entry name" value="PKS_KR"/>
    <property type="match status" value="1"/>
</dbReference>
<keyword evidence="2" id="KW-0560">Oxidoreductase</keyword>
<accession>A0A4U6QEI5</accession>
<dbReference type="InterPro" id="IPR057326">
    <property type="entry name" value="KR_dom"/>
</dbReference>
<evidence type="ECO:0000313" key="6">
    <source>
        <dbReference type="Proteomes" id="UP000306985"/>
    </source>
</evidence>
<dbReference type="SUPFAM" id="SSF51735">
    <property type="entry name" value="NAD(P)-binding Rossmann-fold domains"/>
    <property type="match status" value="1"/>
</dbReference>
<dbReference type="GO" id="GO:0016020">
    <property type="term" value="C:membrane"/>
    <property type="evidence" value="ECO:0007669"/>
    <property type="project" value="TreeGrafter"/>
</dbReference>
<evidence type="ECO:0000256" key="2">
    <source>
        <dbReference type="ARBA" id="ARBA00023002"/>
    </source>
</evidence>
<dbReference type="OrthoDB" id="5242868at2"/>
<dbReference type="PANTHER" id="PTHR44196">
    <property type="entry name" value="DEHYDROGENASE/REDUCTASE SDR FAMILY MEMBER 7B"/>
    <property type="match status" value="1"/>
</dbReference>
<proteinExistence type="inferred from homology"/>
<protein>
    <submittedName>
        <fullName evidence="5">SDR family NAD(P)-dependent oxidoreductase</fullName>
    </submittedName>
</protein>
<feature type="domain" description="Ketoreductase" evidence="4">
    <location>
        <begin position="12"/>
        <end position="192"/>
    </location>
</feature>
<comment type="similarity">
    <text evidence="1">Belongs to the short-chain dehydrogenases/reductases (SDR) family.</text>
</comment>
<evidence type="ECO:0000313" key="5">
    <source>
        <dbReference type="EMBL" id="TKV58481.1"/>
    </source>
</evidence>
<evidence type="ECO:0000259" key="4">
    <source>
        <dbReference type="SMART" id="SM00822"/>
    </source>
</evidence>
<dbReference type="InterPro" id="IPR036291">
    <property type="entry name" value="NAD(P)-bd_dom_sf"/>
</dbReference>
<feature type="region of interest" description="Disordered" evidence="3">
    <location>
        <begin position="269"/>
        <end position="303"/>
    </location>
</feature>
<dbReference type="AlphaFoldDB" id="A0A4U6QEI5"/>
<keyword evidence="6" id="KW-1185">Reference proteome</keyword>
<comment type="caution">
    <text evidence="5">The sequence shown here is derived from an EMBL/GenBank/DDBJ whole genome shotgun (WGS) entry which is preliminary data.</text>
</comment>
<dbReference type="EMBL" id="SZZH01000003">
    <property type="protein sequence ID" value="TKV58481.1"/>
    <property type="molecule type" value="Genomic_DNA"/>
</dbReference>
<dbReference type="InterPro" id="IPR002347">
    <property type="entry name" value="SDR_fam"/>
</dbReference>
<evidence type="ECO:0000256" key="1">
    <source>
        <dbReference type="ARBA" id="ARBA00006484"/>
    </source>
</evidence>
<dbReference type="Pfam" id="PF00106">
    <property type="entry name" value="adh_short"/>
    <property type="match status" value="1"/>
</dbReference>
<dbReference type="Gene3D" id="3.40.50.720">
    <property type="entry name" value="NAD(P)-binding Rossmann-like Domain"/>
    <property type="match status" value="1"/>
</dbReference>
<dbReference type="RefSeq" id="WP_137450144.1">
    <property type="nucleotide sequence ID" value="NZ_SZZH01000003.1"/>
</dbReference>
<organism evidence="5 6">
    <name type="scientific">Nakamurella flava</name>
    <dbReference type="NCBI Taxonomy" id="2576308"/>
    <lineage>
        <taxon>Bacteria</taxon>
        <taxon>Bacillati</taxon>
        <taxon>Actinomycetota</taxon>
        <taxon>Actinomycetes</taxon>
        <taxon>Nakamurellales</taxon>
        <taxon>Nakamurellaceae</taxon>
        <taxon>Nakamurella</taxon>
    </lineage>
</organism>
<gene>
    <name evidence="5" type="ORF">FDO65_13060</name>
</gene>
<evidence type="ECO:0000256" key="3">
    <source>
        <dbReference type="SAM" id="MobiDB-lite"/>
    </source>
</evidence>
<dbReference type="InterPro" id="IPR020904">
    <property type="entry name" value="Sc_DH/Rdtase_CS"/>
</dbReference>
<name>A0A4U6QEI5_9ACTN</name>
<dbReference type="GO" id="GO:0016491">
    <property type="term" value="F:oxidoreductase activity"/>
    <property type="evidence" value="ECO:0007669"/>
    <property type="project" value="UniProtKB-KW"/>
</dbReference>